<keyword evidence="3" id="KW-1185">Reference proteome</keyword>
<dbReference type="PANTHER" id="PTHR42928">
    <property type="entry name" value="TRICARBOXYLATE-BINDING PROTEIN"/>
    <property type="match status" value="1"/>
</dbReference>
<dbReference type="Gene3D" id="3.40.190.10">
    <property type="entry name" value="Periplasmic binding protein-like II"/>
    <property type="match status" value="1"/>
</dbReference>
<dbReference type="AlphaFoldDB" id="A0A4R5QLN2"/>
<dbReference type="EMBL" id="SMSJ01000001">
    <property type="protein sequence ID" value="TDH64430.1"/>
    <property type="molecule type" value="Genomic_DNA"/>
</dbReference>
<dbReference type="Gene3D" id="3.40.190.150">
    <property type="entry name" value="Bordetella uptake gene, domain 1"/>
    <property type="match status" value="1"/>
</dbReference>
<evidence type="ECO:0000313" key="2">
    <source>
        <dbReference type="EMBL" id="TDH64430.1"/>
    </source>
</evidence>
<evidence type="ECO:0000313" key="3">
    <source>
        <dbReference type="Proteomes" id="UP000295096"/>
    </source>
</evidence>
<dbReference type="InterPro" id="IPR005064">
    <property type="entry name" value="BUG"/>
</dbReference>
<organism evidence="2 3">
    <name type="scientific">Dankookia rubra</name>
    <dbReference type="NCBI Taxonomy" id="1442381"/>
    <lineage>
        <taxon>Bacteria</taxon>
        <taxon>Pseudomonadati</taxon>
        <taxon>Pseudomonadota</taxon>
        <taxon>Alphaproteobacteria</taxon>
        <taxon>Acetobacterales</taxon>
        <taxon>Roseomonadaceae</taxon>
        <taxon>Dankookia</taxon>
    </lineage>
</organism>
<evidence type="ECO:0000256" key="1">
    <source>
        <dbReference type="ARBA" id="ARBA00006987"/>
    </source>
</evidence>
<gene>
    <name evidence="2" type="ORF">E2C06_00345</name>
</gene>
<sequence length="358" mass="37690">MEETSPNGPRPLSCGRLPMSRTDLPRRALLAVTGQLAAPSLAGAQAIGPQGTGTAAKGLDGWPSSRSVSLVIPFTPGGGTDVVARILQDGFSESFGGNFVMEHKPGATTTVGARYVARARPDGTTLLVGSNSALSQAPFAYRNLGYDPLTDFTFISLLYASAYLLVAHPRWTGFAQVIETAKREPGKLSYATWGVGSTAHMLMLDLCERAGVEMLHVPFGGPAPALTEILAGRVDLMFTTFAPARGHVLEGRLNALGAPHEQRLAAVPKVPTMGELGLPEFLVSAWWCLAGPAGLTPPLAAALDQAVRVAVSRPQAQQLAGEFGLLPLPLGPQAMRARITRDLSLNEVLMRKAGITPE</sequence>
<comment type="caution">
    <text evidence="2">The sequence shown here is derived from an EMBL/GenBank/DDBJ whole genome shotgun (WGS) entry which is preliminary data.</text>
</comment>
<reference evidence="2 3" key="1">
    <citation type="journal article" date="2016" name="J. Microbiol.">
        <title>Dankookia rubra gen. nov., sp. nov., an alphaproteobacterium isolated from sediment of a shallow stream.</title>
        <authorList>
            <person name="Kim W.H."/>
            <person name="Kim D.H."/>
            <person name="Kang K."/>
            <person name="Ahn T.Y."/>
        </authorList>
    </citation>
    <scope>NUCLEOTIDE SEQUENCE [LARGE SCALE GENOMIC DNA]</scope>
    <source>
        <strain evidence="2 3">JCM30602</strain>
    </source>
</reference>
<dbReference type="PIRSF" id="PIRSF017082">
    <property type="entry name" value="YflP"/>
    <property type="match status" value="1"/>
</dbReference>
<dbReference type="InterPro" id="IPR042100">
    <property type="entry name" value="Bug_dom1"/>
</dbReference>
<comment type="similarity">
    <text evidence="1">Belongs to the UPF0065 (bug) family.</text>
</comment>
<dbReference type="SUPFAM" id="SSF53850">
    <property type="entry name" value="Periplasmic binding protein-like II"/>
    <property type="match status" value="1"/>
</dbReference>
<protein>
    <submittedName>
        <fullName evidence="2">Tripartite tricarboxylate transporter substrate binding protein</fullName>
    </submittedName>
</protein>
<dbReference type="Proteomes" id="UP000295096">
    <property type="component" value="Unassembled WGS sequence"/>
</dbReference>
<dbReference type="OrthoDB" id="7242116at2"/>
<name>A0A4R5QLN2_9PROT</name>
<dbReference type="Pfam" id="PF03401">
    <property type="entry name" value="TctC"/>
    <property type="match status" value="1"/>
</dbReference>
<dbReference type="PANTHER" id="PTHR42928:SF5">
    <property type="entry name" value="BLR1237 PROTEIN"/>
    <property type="match status" value="1"/>
</dbReference>
<proteinExistence type="inferred from homology"/>
<dbReference type="CDD" id="cd07012">
    <property type="entry name" value="PBP2_Bug_TTT"/>
    <property type="match status" value="1"/>
</dbReference>
<accession>A0A4R5QLN2</accession>